<dbReference type="RefSeq" id="WP_206254539.1">
    <property type="nucleotide sequence ID" value="NZ_CP071060.1"/>
</dbReference>
<evidence type="ECO:0000313" key="6">
    <source>
        <dbReference type="Proteomes" id="UP000663570"/>
    </source>
</evidence>
<keyword evidence="2" id="KW-0547">Nucleotide-binding</keyword>
<evidence type="ECO:0000313" key="5">
    <source>
        <dbReference type="EMBL" id="QSI76961.1"/>
    </source>
</evidence>
<evidence type="ECO:0000259" key="4">
    <source>
        <dbReference type="PROSITE" id="PS00662"/>
    </source>
</evidence>
<keyword evidence="3" id="KW-0067">ATP-binding</keyword>
<dbReference type="Proteomes" id="UP000663570">
    <property type="component" value="Chromosome"/>
</dbReference>
<keyword evidence="6" id="KW-1185">Reference proteome</keyword>
<dbReference type="Pfam" id="PF00437">
    <property type="entry name" value="T2SSE"/>
    <property type="match status" value="1"/>
</dbReference>
<evidence type="ECO:0000256" key="3">
    <source>
        <dbReference type="ARBA" id="ARBA00022840"/>
    </source>
</evidence>
<proteinExistence type="inferred from homology"/>
<dbReference type="InterPro" id="IPR027417">
    <property type="entry name" value="P-loop_NTPase"/>
</dbReference>
<dbReference type="SUPFAM" id="SSF160246">
    <property type="entry name" value="EspE N-terminal domain-like"/>
    <property type="match status" value="1"/>
</dbReference>
<dbReference type="CDD" id="cd01129">
    <property type="entry name" value="PulE-GspE-like"/>
    <property type="match status" value="1"/>
</dbReference>
<dbReference type="SMART" id="SM00382">
    <property type="entry name" value="AAA"/>
    <property type="match status" value="1"/>
</dbReference>
<organism evidence="5 6">
    <name type="scientific">Niveibacterium microcysteis</name>
    <dbReference type="NCBI Taxonomy" id="2811415"/>
    <lineage>
        <taxon>Bacteria</taxon>
        <taxon>Pseudomonadati</taxon>
        <taxon>Pseudomonadota</taxon>
        <taxon>Betaproteobacteria</taxon>
        <taxon>Rhodocyclales</taxon>
        <taxon>Rhodocyclaceae</taxon>
        <taxon>Niveibacterium</taxon>
    </lineage>
</organism>
<accession>A0ABX7M661</accession>
<dbReference type="Gene3D" id="3.30.450.90">
    <property type="match status" value="1"/>
</dbReference>
<dbReference type="InterPro" id="IPR003593">
    <property type="entry name" value="AAA+_ATPase"/>
</dbReference>
<evidence type="ECO:0000256" key="1">
    <source>
        <dbReference type="ARBA" id="ARBA00006611"/>
    </source>
</evidence>
<evidence type="ECO:0000256" key="2">
    <source>
        <dbReference type="ARBA" id="ARBA00022741"/>
    </source>
</evidence>
<dbReference type="PROSITE" id="PS00662">
    <property type="entry name" value="T2SP_E"/>
    <property type="match status" value="1"/>
</dbReference>
<feature type="domain" description="Bacterial type II secretion system protein E" evidence="4">
    <location>
        <begin position="376"/>
        <end position="390"/>
    </location>
</feature>
<dbReference type="InterPro" id="IPR037257">
    <property type="entry name" value="T2SS_E_N_sf"/>
</dbReference>
<dbReference type="PANTHER" id="PTHR30258">
    <property type="entry name" value="TYPE II SECRETION SYSTEM PROTEIN GSPE-RELATED"/>
    <property type="match status" value="1"/>
</dbReference>
<sequence length="561" mass="60181">MNARAPLPTLTADALRGARATAQATARPLFDLLAEQLGVDTRDAARCVADTLQLPFFDSDQLLAAQADYTTIPLSRALARGCVEVVSQGARHVLIGDPFDATLLNWIEARYREPVSFAVAAPADLHALLASAEAAARALDAGSQATHEGEGDSRGEELSLVSISEDGSPVVRLVNSTLYDALRAGASDIHFECGPAGMEVKYRVDGVLDVATRIAGRTLAEQAISRIKVLAELDIAERRLPQDGRFRVSAGGRTTDLRVSVMPSIHGEDAVLRILDKRQLVPEGSALTLDLLGFDAESLARIRRLSALPYGMLLVTGPTGSGKTTTLYAAISETRTGREKIVTIEDPVEYELPGVLQIPVNEKKGLTFARGLRSILRHDPDTIMVGEIRDAETAEIAVQSALTGHLVLSTVHANSVFDVFSRFSHMGVDPHALVSALNGIWAQRLLRAVCQHCAVDYVPDEAERALLGFAPDAHRGHRFLRGRGCGDCRGTGYRGRRAIAEILTLTDPLREAILARESILAVKAIAAQGGTRSLRGAALDLALRGETTLQEVLRVTLQDSA</sequence>
<comment type="similarity">
    <text evidence="1">Belongs to the GSP E family.</text>
</comment>
<dbReference type="InterPro" id="IPR001482">
    <property type="entry name" value="T2SS/T4SS_dom"/>
</dbReference>
<gene>
    <name evidence="5" type="ORF">JY500_21355</name>
</gene>
<dbReference type="Gene3D" id="3.40.50.300">
    <property type="entry name" value="P-loop containing nucleotide triphosphate hydrolases"/>
    <property type="match status" value="1"/>
</dbReference>
<reference evidence="5 6" key="1">
    <citation type="submission" date="2021-02" db="EMBL/GenBank/DDBJ databases">
        <title>Niveibacterium changnyeongensis HC41.</title>
        <authorList>
            <person name="Kang M."/>
        </authorList>
    </citation>
    <scope>NUCLEOTIDE SEQUENCE [LARGE SCALE GENOMIC DNA]</scope>
    <source>
        <strain evidence="5 6">HC41</strain>
    </source>
</reference>
<dbReference type="EMBL" id="CP071060">
    <property type="protein sequence ID" value="QSI76961.1"/>
    <property type="molecule type" value="Genomic_DNA"/>
</dbReference>
<protein>
    <submittedName>
        <fullName evidence="5">Type II/IV secretion system protein</fullName>
    </submittedName>
</protein>
<name>A0ABX7M661_9RHOO</name>
<dbReference type="SUPFAM" id="SSF52540">
    <property type="entry name" value="P-loop containing nucleoside triphosphate hydrolases"/>
    <property type="match status" value="1"/>
</dbReference>
<dbReference type="PANTHER" id="PTHR30258:SF1">
    <property type="entry name" value="PROTEIN TRANSPORT PROTEIN HOFB HOMOLOG"/>
    <property type="match status" value="1"/>
</dbReference>